<dbReference type="AlphaFoldDB" id="A0A2M9R7W5"/>
<accession>A0A2M9R7W5</accession>
<evidence type="ECO:0000313" key="3">
    <source>
        <dbReference type="EMBL" id="PJR04958.1"/>
    </source>
</evidence>
<organism evidence="3 4">
    <name type="scientific">Avrilella dinanensis</name>
    <dbReference type="NCBI Taxonomy" id="2008672"/>
    <lineage>
        <taxon>Bacteria</taxon>
        <taxon>Pseudomonadati</taxon>
        <taxon>Bacteroidota</taxon>
        <taxon>Flavobacteriia</taxon>
        <taxon>Flavobacteriales</taxon>
        <taxon>Flavobacteriaceae</taxon>
        <taxon>Avrilella</taxon>
    </lineage>
</organism>
<dbReference type="Proteomes" id="UP000231960">
    <property type="component" value="Unassembled WGS sequence"/>
</dbReference>
<evidence type="ECO:0000256" key="1">
    <source>
        <dbReference type="SAM" id="SignalP"/>
    </source>
</evidence>
<keyword evidence="1" id="KW-0732">Signal</keyword>
<dbReference type="Pfam" id="PF13568">
    <property type="entry name" value="OMP_b-brl_2"/>
    <property type="match status" value="1"/>
</dbReference>
<dbReference type="EMBL" id="NIPO01000001">
    <property type="protein sequence ID" value="PJR04958.1"/>
    <property type="molecule type" value="Genomic_DNA"/>
</dbReference>
<evidence type="ECO:0000259" key="2">
    <source>
        <dbReference type="Pfam" id="PF13568"/>
    </source>
</evidence>
<proteinExistence type="predicted"/>
<feature type="chain" id="PRO_5014721899" description="Outer membrane protein beta-barrel domain-containing protein" evidence="1">
    <location>
        <begin position="27"/>
        <end position="272"/>
    </location>
</feature>
<dbReference type="OrthoDB" id="1160354at2"/>
<protein>
    <recommendedName>
        <fullName evidence="2">Outer membrane protein beta-barrel domain-containing protein</fullName>
    </recommendedName>
</protein>
<feature type="domain" description="Outer membrane protein beta-barrel" evidence="2">
    <location>
        <begin position="26"/>
        <end position="217"/>
    </location>
</feature>
<sequence length="272" mass="31171">MISTSHMKKLILSVGAVFMLTLGVNAQRHHSNPVTTSVKVGANLSNVSGQAQEIRPLFHIAGGVEFPLSYRKQFAVQLELMYSAQGYKGKEYEQITFQKEDFGSVKLEDVKLDYLYIPLTLKYYLGDNFAIEAGGQIGYLMNASGSFDIHKANVYRNRLSEAQTGLDQALFEAGYRSKDHKDYYETMDYGVVFGINAQLNNGMYLNFRYYLGMQDIYKKDNHLSPLVHWEKPQEMPVEEYQFYMAEIDYINEQLSFDPVKNSVIQISVGYRF</sequence>
<comment type="caution">
    <text evidence="3">The sequence shown here is derived from an EMBL/GenBank/DDBJ whole genome shotgun (WGS) entry which is preliminary data.</text>
</comment>
<dbReference type="InterPro" id="IPR025665">
    <property type="entry name" value="Beta-barrel_OMP_2"/>
</dbReference>
<reference evidence="3 4" key="1">
    <citation type="submission" date="2017-06" db="EMBL/GenBank/DDBJ databases">
        <title>Description of Avrilella dinanensis gen. nov. sp. nov.</title>
        <authorList>
            <person name="Leyer C."/>
            <person name="Sassi M."/>
            <person name="Minet J."/>
            <person name="Kayal S."/>
            <person name="Cattoir V."/>
        </authorList>
    </citation>
    <scope>NUCLEOTIDE SEQUENCE [LARGE SCALE GENOMIC DNA]</scope>
    <source>
        <strain evidence="3 4">UR159</strain>
    </source>
</reference>
<gene>
    <name evidence="3" type="ORF">CDL10_10700</name>
</gene>
<name>A0A2M9R7W5_9FLAO</name>
<evidence type="ECO:0000313" key="4">
    <source>
        <dbReference type="Proteomes" id="UP000231960"/>
    </source>
</evidence>
<keyword evidence="4" id="KW-1185">Reference proteome</keyword>
<feature type="signal peptide" evidence="1">
    <location>
        <begin position="1"/>
        <end position="26"/>
    </location>
</feature>